<reference evidence="5" key="1">
    <citation type="submission" date="2017-04" db="EMBL/GenBank/DDBJ databases">
        <authorList>
            <person name="Varghese N."/>
            <person name="Submissions S."/>
        </authorList>
    </citation>
    <scope>NUCLEOTIDE SEQUENCE [LARGE SCALE GENOMIC DNA]</scope>
    <source>
        <strain evidence="5">RKEM611</strain>
    </source>
</reference>
<evidence type="ECO:0000256" key="1">
    <source>
        <dbReference type="ARBA" id="ARBA00022553"/>
    </source>
</evidence>
<evidence type="ECO:0000256" key="2">
    <source>
        <dbReference type="PROSITE-ProRule" id="PRU00169"/>
    </source>
</evidence>
<feature type="modified residue" description="4-aspartylphosphate" evidence="2">
    <location>
        <position position="52"/>
    </location>
</feature>
<organism evidence="4 5">
    <name type="scientific">Pseudobacteriovorax antillogorgiicola</name>
    <dbReference type="NCBI Taxonomy" id="1513793"/>
    <lineage>
        <taxon>Bacteria</taxon>
        <taxon>Pseudomonadati</taxon>
        <taxon>Bdellovibrionota</taxon>
        <taxon>Oligoflexia</taxon>
        <taxon>Oligoflexales</taxon>
        <taxon>Pseudobacteriovoracaceae</taxon>
        <taxon>Pseudobacteriovorax</taxon>
    </lineage>
</organism>
<dbReference type="EMBL" id="FWZT01000003">
    <property type="protein sequence ID" value="SMF00370.1"/>
    <property type="molecule type" value="Genomic_DNA"/>
</dbReference>
<evidence type="ECO:0000313" key="5">
    <source>
        <dbReference type="Proteomes" id="UP000192907"/>
    </source>
</evidence>
<dbReference type="InterPro" id="IPR050595">
    <property type="entry name" value="Bact_response_regulator"/>
</dbReference>
<dbReference type="Proteomes" id="UP000192907">
    <property type="component" value="Unassembled WGS sequence"/>
</dbReference>
<dbReference type="PANTHER" id="PTHR44591">
    <property type="entry name" value="STRESS RESPONSE REGULATOR PROTEIN 1"/>
    <property type="match status" value="1"/>
</dbReference>
<dbReference type="OrthoDB" id="5292972at2"/>
<feature type="domain" description="Response regulatory" evidence="3">
    <location>
        <begin position="1"/>
        <end position="117"/>
    </location>
</feature>
<dbReference type="InterPro" id="IPR001789">
    <property type="entry name" value="Sig_transdc_resp-reg_receiver"/>
</dbReference>
<dbReference type="AlphaFoldDB" id="A0A1Y6BEB9"/>
<dbReference type="STRING" id="1513793.SAMN06296036_10395"/>
<evidence type="ECO:0000259" key="3">
    <source>
        <dbReference type="PROSITE" id="PS50110"/>
    </source>
</evidence>
<dbReference type="PROSITE" id="PS50110">
    <property type="entry name" value="RESPONSE_REGULATORY"/>
    <property type="match status" value="1"/>
</dbReference>
<name>A0A1Y6BEB9_9BACT</name>
<sequence>MILLVDDEAGIRQILNLLVSEIEEQAIEADNGKAALASLQAHLDKVELVISDIKMPHMGGVEFLQAARRLGYQKPFVFLTAFAEKEHTIEAIRQGAYDFLEKPFQTEDVVSKMKQALKFSRNLTETVKVLEGDFSDTHVALTNIAARLAGMNSTEDQGESEFLYKLVNVLTFLKGQTELVLLHLESNQSLDRDKLLSLQKRLAVGLNSAMEITFDEQLRVLGDPLTDADEDDDSDGNHGKKLAGFGIF</sequence>
<evidence type="ECO:0000313" key="4">
    <source>
        <dbReference type="EMBL" id="SMF00370.1"/>
    </source>
</evidence>
<dbReference type="GO" id="GO:0000160">
    <property type="term" value="P:phosphorelay signal transduction system"/>
    <property type="evidence" value="ECO:0007669"/>
    <property type="project" value="InterPro"/>
</dbReference>
<dbReference type="SUPFAM" id="SSF52172">
    <property type="entry name" value="CheY-like"/>
    <property type="match status" value="1"/>
</dbReference>
<dbReference type="InterPro" id="IPR011006">
    <property type="entry name" value="CheY-like_superfamily"/>
</dbReference>
<protein>
    <submittedName>
        <fullName evidence="4">Response regulator receiver domain-containing protein</fullName>
    </submittedName>
</protein>
<dbReference type="RefSeq" id="WP_132316203.1">
    <property type="nucleotide sequence ID" value="NZ_FWZT01000003.1"/>
</dbReference>
<accession>A0A1Y6BEB9</accession>
<dbReference type="CDD" id="cd17536">
    <property type="entry name" value="REC_YesN-like"/>
    <property type="match status" value="1"/>
</dbReference>
<dbReference type="Pfam" id="PF00072">
    <property type="entry name" value="Response_reg"/>
    <property type="match status" value="1"/>
</dbReference>
<dbReference type="SMART" id="SM00448">
    <property type="entry name" value="REC"/>
    <property type="match status" value="1"/>
</dbReference>
<dbReference type="PANTHER" id="PTHR44591:SF25">
    <property type="entry name" value="CHEMOTAXIS TWO-COMPONENT RESPONSE REGULATOR"/>
    <property type="match status" value="1"/>
</dbReference>
<proteinExistence type="predicted"/>
<keyword evidence="5" id="KW-1185">Reference proteome</keyword>
<gene>
    <name evidence="4" type="ORF">SAMN06296036_10395</name>
</gene>
<keyword evidence="1 2" id="KW-0597">Phosphoprotein</keyword>
<dbReference type="Gene3D" id="3.40.50.2300">
    <property type="match status" value="1"/>
</dbReference>